<dbReference type="InterPro" id="IPR001853">
    <property type="entry name" value="DSBA-like_thioredoxin_dom"/>
</dbReference>
<comment type="caution">
    <text evidence="2">The sequence shown here is derived from an EMBL/GenBank/DDBJ whole genome shotgun (WGS) entry which is preliminary data.</text>
</comment>
<dbReference type="PANTHER" id="PTHR13887:SF41">
    <property type="entry name" value="THIOREDOXIN SUPERFAMILY PROTEIN"/>
    <property type="match status" value="1"/>
</dbReference>
<evidence type="ECO:0000313" key="2">
    <source>
        <dbReference type="EMBL" id="RXH68297.1"/>
    </source>
</evidence>
<name>A0A498HG34_MALDO</name>
<sequence>MKASNRSNLLDSYVSNRNMAGVSAGKKLIQIDIVSDTVCPWCFVGKRNLEKAFEASRDRFDFEVRWHPFQLNPNAPKEGVDKRSYYEEKFGTNRSKQMEARMAEIFRSHGLEYNLSGLTGSTLDSHRLIYFAGLQGHDKQHALVAELFLGYFTQAKYIGDREFLLESAQKVGVEGAAEFLEDPNNGLNEVNEELEKYTRNINGVPHFLFNNGKLALSGGQPPEVFLRAFEAATKRKKPVEIDVVADTLCPWCFVAKRNLDKALDLWWQVTIDTSSSSGGVGINSIAMRLK</sequence>
<dbReference type="PANTHER" id="PTHR13887">
    <property type="entry name" value="GLUTATHIONE S-TRANSFERASE KAPPA"/>
    <property type="match status" value="1"/>
</dbReference>
<dbReference type="Gene3D" id="3.40.30.10">
    <property type="entry name" value="Glutaredoxin"/>
    <property type="match status" value="2"/>
</dbReference>
<gene>
    <name evidence="2" type="ORF">DVH24_028444</name>
</gene>
<dbReference type="Proteomes" id="UP000290289">
    <property type="component" value="Chromosome 17"/>
</dbReference>
<dbReference type="EMBL" id="RDQH01000343">
    <property type="protein sequence ID" value="RXH68297.1"/>
    <property type="molecule type" value="Genomic_DNA"/>
</dbReference>
<dbReference type="GO" id="GO:0016491">
    <property type="term" value="F:oxidoreductase activity"/>
    <property type="evidence" value="ECO:0007669"/>
    <property type="project" value="InterPro"/>
</dbReference>
<accession>A0A498HG34</accession>
<dbReference type="CDD" id="cd03024">
    <property type="entry name" value="DsbA_FrnE"/>
    <property type="match status" value="1"/>
</dbReference>
<evidence type="ECO:0000313" key="3">
    <source>
        <dbReference type="Proteomes" id="UP000290289"/>
    </source>
</evidence>
<dbReference type="AlphaFoldDB" id="A0A498HG34"/>
<dbReference type="SUPFAM" id="SSF52833">
    <property type="entry name" value="Thioredoxin-like"/>
    <property type="match status" value="2"/>
</dbReference>
<feature type="domain" description="DSBA-like thioredoxin" evidence="1">
    <location>
        <begin position="30"/>
        <end position="229"/>
    </location>
</feature>
<organism evidence="2 3">
    <name type="scientific">Malus domestica</name>
    <name type="common">Apple</name>
    <name type="synonym">Pyrus malus</name>
    <dbReference type="NCBI Taxonomy" id="3750"/>
    <lineage>
        <taxon>Eukaryota</taxon>
        <taxon>Viridiplantae</taxon>
        <taxon>Streptophyta</taxon>
        <taxon>Embryophyta</taxon>
        <taxon>Tracheophyta</taxon>
        <taxon>Spermatophyta</taxon>
        <taxon>Magnoliopsida</taxon>
        <taxon>eudicotyledons</taxon>
        <taxon>Gunneridae</taxon>
        <taxon>Pentapetalae</taxon>
        <taxon>rosids</taxon>
        <taxon>fabids</taxon>
        <taxon>Rosales</taxon>
        <taxon>Rosaceae</taxon>
        <taxon>Amygdaloideae</taxon>
        <taxon>Maleae</taxon>
        <taxon>Malus</taxon>
    </lineage>
</organism>
<dbReference type="STRING" id="3750.A0A498HG34"/>
<protein>
    <recommendedName>
        <fullName evidence="1">DSBA-like thioredoxin domain-containing protein</fullName>
    </recommendedName>
</protein>
<keyword evidence="3" id="KW-1185">Reference proteome</keyword>
<dbReference type="Pfam" id="PF01323">
    <property type="entry name" value="DSBA"/>
    <property type="match status" value="1"/>
</dbReference>
<dbReference type="InterPro" id="IPR036249">
    <property type="entry name" value="Thioredoxin-like_sf"/>
</dbReference>
<evidence type="ECO:0000259" key="1">
    <source>
        <dbReference type="Pfam" id="PF01323"/>
    </source>
</evidence>
<proteinExistence type="predicted"/>
<reference evidence="2 3" key="1">
    <citation type="submission" date="2018-10" db="EMBL/GenBank/DDBJ databases">
        <title>A high-quality apple genome assembly.</title>
        <authorList>
            <person name="Hu J."/>
        </authorList>
    </citation>
    <scope>NUCLEOTIDE SEQUENCE [LARGE SCALE GENOMIC DNA]</scope>
    <source>
        <strain evidence="3">cv. HFTH1</strain>
        <tissue evidence="2">Young leaf</tissue>
    </source>
</reference>